<gene>
    <name evidence="2" type="ORF">SAMN05660836_00366</name>
</gene>
<reference evidence="2 3" key="1">
    <citation type="submission" date="2016-10" db="EMBL/GenBank/DDBJ databases">
        <authorList>
            <person name="de Groot N.N."/>
        </authorList>
    </citation>
    <scope>NUCLEOTIDE SEQUENCE [LARGE SCALE GENOMIC DNA]</scope>
    <source>
        <strain evidence="2 3">DSM 9990</strain>
    </source>
</reference>
<name>A0A1I4R2P3_9BACT</name>
<dbReference type="InterPro" id="IPR018657">
    <property type="entry name" value="LarA-like_N"/>
</dbReference>
<dbReference type="OrthoDB" id="9788398at2"/>
<evidence type="ECO:0000313" key="2">
    <source>
        <dbReference type="EMBL" id="SFM46578.1"/>
    </source>
</evidence>
<dbReference type="AlphaFoldDB" id="A0A1I4R2P3"/>
<organism evidence="2 3">
    <name type="scientific">Thermodesulforhabdus norvegica</name>
    <dbReference type="NCBI Taxonomy" id="39841"/>
    <lineage>
        <taxon>Bacteria</taxon>
        <taxon>Pseudomonadati</taxon>
        <taxon>Thermodesulfobacteriota</taxon>
        <taxon>Syntrophobacteria</taxon>
        <taxon>Syntrophobacterales</taxon>
        <taxon>Thermodesulforhabdaceae</taxon>
        <taxon>Thermodesulforhabdus</taxon>
    </lineage>
</organism>
<evidence type="ECO:0000259" key="1">
    <source>
        <dbReference type="Pfam" id="PF09861"/>
    </source>
</evidence>
<dbReference type="Pfam" id="PF09861">
    <property type="entry name" value="Lar_N"/>
    <property type="match status" value="1"/>
</dbReference>
<keyword evidence="3" id="KW-1185">Reference proteome</keyword>
<dbReference type="Proteomes" id="UP000199611">
    <property type="component" value="Unassembled WGS sequence"/>
</dbReference>
<evidence type="ECO:0000313" key="3">
    <source>
        <dbReference type="Proteomes" id="UP000199611"/>
    </source>
</evidence>
<accession>A0A1I4R2P3</accession>
<dbReference type="RefSeq" id="WP_093393038.1">
    <property type="nucleotide sequence ID" value="NZ_FOUU01000001.1"/>
</dbReference>
<dbReference type="EMBL" id="FOUU01000001">
    <property type="protein sequence ID" value="SFM46578.1"/>
    <property type="molecule type" value="Genomic_DNA"/>
</dbReference>
<dbReference type="STRING" id="39841.SAMN05660836_00366"/>
<feature type="domain" description="LarA-like N-terminal" evidence="1">
    <location>
        <begin position="33"/>
        <end position="150"/>
    </location>
</feature>
<dbReference type="GO" id="GO:0050043">
    <property type="term" value="F:lactate racemase activity"/>
    <property type="evidence" value="ECO:0007669"/>
    <property type="project" value="InterPro"/>
</dbReference>
<proteinExistence type="predicted"/>
<dbReference type="Gene3D" id="3.40.50.11440">
    <property type="match status" value="1"/>
</dbReference>
<protein>
    <submittedName>
        <fullName evidence="2">Uncharacterized conserved protein, DUF362 family</fullName>
    </submittedName>
</protein>
<sequence length="410" mass="45477">MGYPEFRKVRQIFRSESIKDPVGELRRQLKSLDLHGRVRPGQSVAIGVGSRGVARIVDMVKEVVAFLKELGLKPYVTPAMGSHGAATAEGQADVLRNLGIKEDVVGAPIVASMDVVCLGELDSGARVYFARDALDADHLVVINRVKPHTAFRSDVESGLCKMLAVGLGRQKGASYMHKFQLGKTIVPAARLILSKVSVLFGVAVVENERHELYRLKVAGPEEFVDVDRALLLDAWEVFPRIPVDDLDTLIIDRMGKDISGAGMDPNVIGFWRREGGERKPDYRTVIVLDLTPASHGNATGIGMADIVPRRLIDKVDWNATYTNARTSRVLRSARMPLVVDSDKEAFELALDMVPDPHRIRMVRIKNTLELETFWATEPVVAELQGLPNIVVENRSFVPEFDEELRLIPFE</sequence>